<dbReference type="InterPro" id="IPR032466">
    <property type="entry name" value="Metal_Hydrolase"/>
</dbReference>
<reference evidence="4 5" key="1">
    <citation type="submission" date="2020-05" db="EMBL/GenBank/DDBJ databases">
        <title>Nakamurella sp. DB0629 isolated from air conditioner.</title>
        <authorList>
            <person name="Kim D.H."/>
            <person name="Kim D.-U."/>
        </authorList>
    </citation>
    <scope>NUCLEOTIDE SEQUENCE [LARGE SCALE GENOMIC DNA]</scope>
    <source>
        <strain evidence="4 5">DB0629</strain>
    </source>
</reference>
<feature type="binding site" evidence="3">
    <location>
        <position position="115"/>
    </location>
    <ligand>
        <name>a divalent metal cation</name>
        <dbReference type="ChEBI" id="CHEBI:60240"/>
        <label>1</label>
    </ligand>
</feature>
<dbReference type="InterPro" id="IPR001130">
    <property type="entry name" value="TatD-like"/>
</dbReference>
<evidence type="ECO:0000313" key="4">
    <source>
        <dbReference type="EMBL" id="NNG35799.1"/>
    </source>
</evidence>
<keyword evidence="1 3" id="KW-0479">Metal-binding</keyword>
<protein>
    <submittedName>
        <fullName evidence="4">TatD family hydrolase</fullName>
    </submittedName>
</protein>
<dbReference type="Pfam" id="PF01026">
    <property type="entry name" value="TatD_DNase"/>
    <property type="match status" value="1"/>
</dbReference>
<feature type="binding site" evidence="3">
    <location>
        <position position="29"/>
    </location>
    <ligand>
        <name>a divalent metal cation</name>
        <dbReference type="ChEBI" id="CHEBI:60240"/>
        <label>1</label>
    </ligand>
</feature>
<dbReference type="PIRSF" id="PIRSF005902">
    <property type="entry name" value="DNase_TatD"/>
    <property type="match status" value="1"/>
</dbReference>
<dbReference type="PANTHER" id="PTHR46124:SF2">
    <property type="entry name" value="D-AMINOACYL-TRNA DEACYLASE"/>
    <property type="match status" value="1"/>
</dbReference>
<organism evidence="4 5">
    <name type="scientific">Nakamurella aerolata</name>
    <dbReference type="NCBI Taxonomy" id="1656892"/>
    <lineage>
        <taxon>Bacteria</taxon>
        <taxon>Bacillati</taxon>
        <taxon>Actinomycetota</taxon>
        <taxon>Actinomycetes</taxon>
        <taxon>Nakamurellales</taxon>
        <taxon>Nakamurellaceae</taxon>
        <taxon>Nakamurella</taxon>
    </lineage>
</organism>
<evidence type="ECO:0000256" key="1">
    <source>
        <dbReference type="ARBA" id="ARBA00022723"/>
    </source>
</evidence>
<gene>
    <name evidence="4" type="ORF">HKD39_08765</name>
</gene>
<feature type="binding site" evidence="3">
    <location>
        <position position="155"/>
    </location>
    <ligand>
        <name>a divalent metal cation</name>
        <dbReference type="ChEBI" id="CHEBI:60240"/>
        <label>2</label>
    </ligand>
</feature>
<evidence type="ECO:0000256" key="2">
    <source>
        <dbReference type="ARBA" id="ARBA00022801"/>
    </source>
</evidence>
<dbReference type="InterPro" id="IPR015991">
    <property type="entry name" value="TatD/YcfH-like"/>
</dbReference>
<dbReference type="GO" id="GO:0046872">
    <property type="term" value="F:metal ion binding"/>
    <property type="evidence" value="ECO:0007669"/>
    <property type="project" value="UniProtKB-KW"/>
</dbReference>
<dbReference type="GO" id="GO:0004536">
    <property type="term" value="F:DNA nuclease activity"/>
    <property type="evidence" value="ECO:0007669"/>
    <property type="project" value="InterPro"/>
</dbReference>
<comment type="caution">
    <text evidence="4">The sequence shown here is derived from an EMBL/GenBank/DDBJ whole genome shotgun (WGS) entry which is preliminary data.</text>
</comment>
<name>A0A849A5G1_9ACTN</name>
<evidence type="ECO:0000313" key="5">
    <source>
        <dbReference type="Proteomes" id="UP000562984"/>
    </source>
</evidence>
<dbReference type="Gene3D" id="3.20.20.140">
    <property type="entry name" value="Metal-dependent hydrolases"/>
    <property type="match status" value="1"/>
</dbReference>
<keyword evidence="2 4" id="KW-0378">Hydrolase</keyword>
<proteinExistence type="predicted"/>
<dbReference type="RefSeq" id="WP_171199498.1">
    <property type="nucleotide sequence ID" value="NZ_JABEND010000004.1"/>
</dbReference>
<dbReference type="GO" id="GO:0016788">
    <property type="term" value="F:hydrolase activity, acting on ester bonds"/>
    <property type="evidence" value="ECO:0007669"/>
    <property type="project" value="InterPro"/>
</dbReference>
<keyword evidence="5" id="KW-1185">Reference proteome</keyword>
<dbReference type="GO" id="GO:0005829">
    <property type="term" value="C:cytosol"/>
    <property type="evidence" value="ECO:0007669"/>
    <property type="project" value="TreeGrafter"/>
</dbReference>
<dbReference type="NCBIfam" id="TIGR00010">
    <property type="entry name" value="YchF/TatD family DNA exonuclease"/>
    <property type="match status" value="1"/>
</dbReference>
<feature type="binding site" evidence="3">
    <location>
        <position position="179"/>
    </location>
    <ligand>
        <name>a divalent metal cation</name>
        <dbReference type="ChEBI" id="CHEBI:60240"/>
        <label>2</label>
    </ligand>
</feature>
<sequence>MPLPSSLTGKPRVPAPEPLPAPVIDAHTHLDATGADTDEQIAAALRRAADVGVEAVVTVADDLASARWAAQAAGRHATLAAAVALHPTRSDALDDAARTELAELAALPQVVAVGETGLDHYWPSRGVGADPAVQAEAFAWHIQLAKDVGKPLMIHDRDAHAQVLDVLAAEGAPEQVIFHCFSGDEAFARRCTEQGWYLSFAGPVSFRNAPELRRAVTVVPDELLLAETDAPFLTPHPHRGTVNEPTALPYTVRAIADLRASGATGTAGEPRPASSEELADTCRLLAANARRVYRL</sequence>
<feature type="binding site" evidence="3">
    <location>
        <position position="229"/>
    </location>
    <ligand>
        <name>a divalent metal cation</name>
        <dbReference type="ChEBI" id="CHEBI:60240"/>
        <label>1</label>
    </ligand>
</feature>
<dbReference type="FunFam" id="3.20.20.140:FF:000005">
    <property type="entry name" value="TatD family hydrolase"/>
    <property type="match status" value="1"/>
</dbReference>
<evidence type="ECO:0000256" key="3">
    <source>
        <dbReference type="PIRSR" id="PIRSR005902-1"/>
    </source>
</evidence>
<dbReference type="Proteomes" id="UP000562984">
    <property type="component" value="Unassembled WGS sequence"/>
</dbReference>
<dbReference type="CDD" id="cd01310">
    <property type="entry name" value="TatD_DNAse"/>
    <property type="match status" value="1"/>
</dbReference>
<dbReference type="EMBL" id="JABEND010000004">
    <property type="protein sequence ID" value="NNG35799.1"/>
    <property type="molecule type" value="Genomic_DNA"/>
</dbReference>
<dbReference type="PANTHER" id="PTHR46124">
    <property type="entry name" value="D-AMINOACYL-TRNA DEACYLASE"/>
    <property type="match status" value="1"/>
</dbReference>
<accession>A0A849A5G1</accession>
<dbReference type="AlphaFoldDB" id="A0A849A5G1"/>
<dbReference type="SUPFAM" id="SSF51556">
    <property type="entry name" value="Metallo-dependent hydrolases"/>
    <property type="match status" value="1"/>
</dbReference>
<feature type="binding site" evidence="3">
    <location>
        <position position="27"/>
    </location>
    <ligand>
        <name>a divalent metal cation</name>
        <dbReference type="ChEBI" id="CHEBI:60240"/>
        <label>1</label>
    </ligand>
</feature>